<feature type="compositionally biased region" description="Basic and acidic residues" evidence="1">
    <location>
        <begin position="39"/>
        <end position="50"/>
    </location>
</feature>
<keyword evidence="4" id="KW-1185">Reference proteome</keyword>
<organism evidence="2">
    <name type="scientific">Cladocopium goreaui</name>
    <dbReference type="NCBI Taxonomy" id="2562237"/>
    <lineage>
        <taxon>Eukaryota</taxon>
        <taxon>Sar</taxon>
        <taxon>Alveolata</taxon>
        <taxon>Dinophyceae</taxon>
        <taxon>Suessiales</taxon>
        <taxon>Symbiodiniaceae</taxon>
        <taxon>Cladocopium</taxon>
    </lineage>
</organism>
<accession>A0A9P1CDV8</accession>
<comment type="caution">
    <text evidence="2">The sequence shown here is derived from an EMBL/GenBank/DDBJ whole genome shotgun (WGS) entry which is preliminary data.</text>
</comment>
<feature type="compositionally biased region" description="Polar residues" evidence="1">
    <location>
        <begin position="959"/>
        <end position="980"/>
    </location>
</feature>
<feature type="compositionally biased region" description="Basic and acidic residues" evidence="1">
    <location>
        <begin position="1240"/>
        <end position="1282"/>
    </location>
</feature>
<feature type="region of interest" description="Disordered" evidence="1">
    <location>
        <begin position="756"/>
        <end position="1072"/>
    </location>
</feature>
<feature type="region of interest" description="Disordered" evidence="1">
    <location>
        <begin position="650"/>
        <end position="671"/>
    </location>
</feature>
<feature type="compositionally biased region" description="Basic and acidic residues" evidence="1">
    <location>
        <begin position="902"/>
        <end position="916"/>
    </location>
</feature>
<feature type="compositionally biased region" description="Basic and acidic residues" evidence="1">
    <location>
        <begin position="788"/>
        <end position="798"/>
    </location>
</feature>
<dbReference type="Proteomes" id="UP001152797">
    <property type="component" value="Unassembled WGS sequence"/>
</dbReference>
<proteinExistence type="predicted"/>
<dbReference type="EMBL" id="CAMXCT030001358">
    <property type="protein sequence ID" value="CAL4776649.1"/>
    <property type="molecule type" value="Genomic_DNA"/>
</dbReference>
<gene>
    <name evidence="2" type="ORF">C1SCF055_LOCUS16421</name>
</gene>
<reference evidence="3" key="2">
    <citation type="submission" date="2024-04" db="EMBL/GenBank/DDBJ databases">
        <authorList>
            <person name="Chen Y."/>
            <person name="Shah S."/>
            <person name="Dougan E. K."/>
            <person name="Thang M."/>
            <person name="Chan C."/>
        </authorList>
    </citation>
    <scope>NUCLEOTIDE SEQUENCE [LARGE SCALE GENOMIC DNA]</scope>
</reference>
<evidence type="ECO:0000313" key="4">
    <source>
        <dbReference type="Proteomes" id="UP001152797"/>
    </source>
</evidence>
<name>A0A9P1CDV8_9DINO</name>
<dbReference type="EMBL" id="CAMXCT020001358">
    <property type="protein sequence ID" value="CAL1142712.1"/>
    <property type="molecule type" value="Genomic_DNA"/>
</dbReference>
<evidence type="ECO:0000313" key="2">
    <source>
        <dbReference type="EMBL" id="CAI3989337.1"/>
    </source>
</evidence>
<feature type="compositionally biased region" description="Low complexity" evidence="1">
    <location>
        <begin position="1327"/>
        <end position="1346"/>
    </location>
</feature>
<dbReference type="OrthoDB" id="443120at2759"/>
<feature type="region of interest" description="Disordered" evidence="1">
    <location>
        <begin position="1327"/>
        <end position="1366"/>
    </location>
</feature>
<reference evidence="2" key="1">
    <citation type="submission" date="2022-10" db="EMBL/GenBank/DDBJ databases">
        <authorList>
            <person name="Chen Y."/>
            <person name="Dougan E. K."/>
            <person name="Chan C."/>
            <person name="Rhodes N."/>
            <person name="Thang M."/>
        </authorList>
    </citation>
    <scope>NUCLEOTIDE SEQUENCE</scope>
</reference>
<feature type="region of interest" description="Disordered" evidence="1">
    <location>
        <begin position="1"/>
        <end position="78"/>
    </location>
</feature>
<feature type="compositionally biased region" description="Polar residues" evidence="1">
    <location>
        <begin position="995"/>
        <end position="1007"/>
    </location>
</feature>
<evidence type="ECO:0000313" key="3">
    <source>
        <dbReference type="EMBL" id="CAL1142712.1"/>
    </source>
</evidence>
<sequence length="1737" mass="190872">MAVPSPSPLQRGKSGILSTPEKEGRFPETQKVSSPVVPKRLEEHFEENKVSKTLPPFPVALPKPAPQQMPPPAGPHPLSQGAIDRRIRRAMEPNAKGEFKVSSEVRKLWEEGSREKVFRLFADFGGADVVPGDEDGGLPPSAQETMKLLKRLGCPEVQDTTKPSALLTKVSTALTKRMGKLEEVKKLFAAGGDSALVRKMCDKLEEVYAKLDSQSEALSAEANAGILEGFTQVSDQGSTSNVFQLLAMADLKEYSKHCCASLEGIKRRFEDKDYGGTSQAVEAAKEFLSIGKKMMIRFQTLRKKPEERKQWIRDTFGGDAISKKSLNVQQSLLVSKLVSRQVPAVEASIMQVAVRAAPGVTSKESLCLTYDTSCEKFKAVVCGDNENMTKMFDTPKATFQEAVEKQSPVDTDKEIKFVDVTHKLFEKPVIDEFPQSSVCIYKGIISNLISWGREGYSTNQRIVKTEEDRARKFMKTTMERVRDRDLETSRCDEILATGCVDVMDIDFIAKALGIGVRCTISDEAELGEVEVLITCFRRFVNEKISGTLIDNEAYDVYTASMPNSVHKDAIYGHGRESKEYLIHLIFRYQPNPETGLAYGHYNFLMPTKGEDASASSDTKIIKIQKLPVTEERHTTQENIHNFFEKCKDHQSKATINPPKQTGPPKAPADKDTTQANVDAMFAKCIDHQNKVAKKAPVCEPVMKQVVERDTTQKNIDALFAAFPGANVGPPPVPPSNSLHKICADEPAAHGLQDGHEATKHAGAESPPLPPPDSTPNQSDDESAAHGLQDGHEATKHAGAESPPLPPPDSTPNQSDDELAEHGLDQIHDRCDDQCGVEATKDASAEPATTHTSAEPPPPSPTVSVHDRCDDERAVHDPPAEHDATKHARAEPSPIPPTVSVHHQRDDEPNAHDHQAEPETTPMTEIQIEMEKKVILGDSHGNNYGDSHGKEGDPGRATMSLASSPLQASGTGSQEQDQTPTDVEYARVKSIVDRISNFQRSSGSNLTSESEDEQAEANGSFEAEQVENNSISCDEAIPEDEDTKSNGIAEDEETPIKNAELAPAVSSHDMDSAEVELRKLKDKKNIRERLRKNKKLAEADRILLKNANAWVDDSAQPPETAPKLEEGDMEGDETPAPPGFKVETADFPGDMDEDAPIGFKEETADFPGDSNETITDLDRLIKGSPTSPADNGKETAKDMVMIPPADNGNGTATEMVVIDVPKSPDNVKQKVQKKDKKVKKDKKDKNQKKNDQKKKDQKKTKENKDDRRKYRDVRDMQKETALKDMVDSARSALGPHMSTALLTGKKLCPQLLLRLLEAFNLESIAPKAVSAKRPPPSKSSKAKAAPKVPVPKPAEDTPSKTPKRASAGGSVFCEPVFRYPSLPGEETSRQKMLEVLADEIGDGVWRLALVAPACRVGTMARAAVADGAPNVGSLYAATKVHPSHGERDAHRLLNKYWLSLRVPISELTIPLDDGQTVSIPHYKVTDMAGHLLTKHPEILLGGDTLESGESRCKSFWEKFRDHQPDHKVFQQFVDFRRVVPICIHGDKGRTLKKSPIACYSWESVWGLPAGLRDTATEPVLNRRNQQKYDTGHLGVTCLERSTSSNGGGTYDDADDACTIKRRRLGQCGHSFLNRYLFTCVPYAVYSLDSYTVLRTVLKELGSQLKSLFLDGVEVNSTTYHFALIGVKGDAEFHVEAGEFCRSYMTVGTANNLQMCHECEADDNFGDVSDNPSWLNTVA</sequence>
<feature type="region of interest" description="Disordered" evidence="1">
    <location>
        <begin position="1109"/>
        <end position="1282"/>
    </location>
</feature>
<protein>
    <submittedName>
        <fullName evidence="2">Uncharacterized protein</fullName>
    </submittedName>
</protein>
<evidence type="ECO:0000256" key="1">
    <source>
        <dbReference type="SAM" id="MobiDB-lite"/>
    </source>
</evidence>
<feature type="compositionally biased region" description="Basic and acidic residues" evidence="1">
    <location>
        <begin position="864"/>
        <end position="889"/>
    </location>
</feature>
<feature type="compositionally biased region" description="Basic and acidic residues" evidence="1">
    <location>
        <begin position="819"/>
        <end position="843"/>
    </location>
</feature>
<feature type="compositionally biased region" description="Pro residues" evidence="1">
    <location>
        <begin position="55"/>
        <end position="75"/>
    </location>
</feature>
<feature type="compositionally biased region" description="Basic residues" evidence="1">
    <location>
        <begin position="1229"/>
        <end position="1239"/>
    </location>
</feature>
<dbReference type="EMBL" id="CAMXCT010001358">
    <property type="protein sequence ID" value="CAI3989337.1"/>
    <property type="molecule type" value="Genomic_DNA"/>
</dbReference>